<dbReference type="AlphaFoldDB" id="A0A2H3T6N8"/>
<dbReference type="Pfam" id="PF20150">
    <property type="entry name" value="2EXR"/>
    <property type="match status" value="1"/>
</dbReference>
<dbReference type="EMBL" id="FMJY01000001">
    <property type="protein sequence ID" value="SCO77373.1"/>
    <property type="molecule type" value="Genomic_DNA"/>
</dbReference>
<dbReference type="OrthoDB" id="3557569at2759"/>
<dbReference type="InterPro" id="IPR045518">
    <property type="entry name" value="2EXR"/>
</dbReference>
<organism evidence="2 3">
    <name type="scientific">Fusarium oxysporum</name>
    <name type="common">Fusarium vascular wilt</name>
    <dbReference type="NCBI Taxonomy" id="5507"/>
    <lineage>
        <taxon>Eukaryota</taxon>
        <taxon>Fungi</taxon>
        <taxon>Dikarya</taxon>
        <taxon>Ascomycota</taxon>
        <taxon>Pezizomycotina</taxon>
        <taxon>Sordariomycetes</taxon>
        <taxon>Hypocreomycetidae</taxon>
        <taxon>Hypocreales</taxon>
        <taxon>Nectriaceae</taxon>
        <taxon>Fusarium</taxon>
        <taxon>Fusarium oxysporum species complex</taxon>
    </lineage>
</organism>
<gene>
    <name evidence="2" type="ORF">FRV6_01585</name>
</gene>
<protein>
    <recommendedName>
        <fullName evidence="1">2EXR domain-containing protein</fullName>
    </recommendedName>
</protein>
<evidence type="ECO:0000313" key="2">
    <source>
        <dbReference type="EMBL" id="SCO77373.1"/>
    </source>
</evidence>
<evidence type="ECO:0000313" key="3">
    <source>
        <dbReference type="Proteomes" id="UP000219369"/>
    </source>
</evidence>
<accession>A0A2H3T6N8</accession>
<evidence type="ECO:0000259" key="1">
    <source>
        <dbReference type="Pfam" id="PF20150"/>
    </source>
</evidence>
<proteinExistence type="predicted"/>
<reference evidence="3" key="1">
    <citation type="submission" date="2016-09" db="EMBL/GenBank/DDBJ databases">
        <authorList>
            <person name="Guldener U."/>
        </authorList>
    </citation>
    <scope>NUCLEOTIDE SEQUENCE [LARGE SCALE GENOMIC DNA]</scope>
    <source>
        <strain evidence="3">V64-1</strain>
    </source>
</reference>
<feature type="domain" description="2EXR" evidence="1">
    <location>
        <begin position="17"/>
        <end position="128"/>
    </location>
</feature>
<dbReference type="Proteomes" id="UP000219369">
    <property type="component" value="Unassembled WGS sequence"/>
</dbReference>
<sequence>MSSSVPQRTRLRQPETFTGFAKLPPELRLMIWELALDRSRRTVNVYPLKDNTSSNRPDPKPSSRTTLNFILEREYDMCMAHIGKTRCEVRHETTSECDDKEKDRGMWRACTESREIIMTKTTKGIFKSYFNNRFTARLTSILDADIIHLVRVPPHLDEVTTKGIEPGPNLIKSVNEAIKSENVFLTDYKRPSTHMNARRAVRSFVWWLAPLGQVFLIDYGLKRTQPIEPGRVYQISYSRETAGGRSRLDDYSACAQYLSERISQ</sequence>
<name>A0A2H3T6N8_FUSOX</name>